<evidence type="ECO:0000259" key="6">
    <source>
        <dbReference type="Pfam" id="PF06271"/>
    </source>
</evidence>
<evidence type="ECO:0000256" key="1">
    <source>
        <dbReference type="ARBA" id="ARBA00004141"/>
    </source>
</evidence>
<evidence type="ECO:0000256" key="4">
    <source>
        <dbReference type="ARBA" id="ARBA00023136"/>
    </source>
</evidence>
<evidence type="ECO:0000256" key="2">
    <source>
        <dbReference type="ARBA" id="ARBA00022692"/>
    </source>
</evidence>
<dbReference type="AlphaFoldDB" id="A0A8J3EF13"/>
<feature type="transmembrane region" description="Helical" evidence="5">
    <location>
        <begin position="40"/>
        <end position="64"/>
    </location>
</feature>
<feature type="transmembrane region" description="Helical" evidence="5">
    <location>
        <begin position="111"/>
        <end position="133"/>
    </location>
</feature>
<dbReference type="GO" id="GO:0016020">
    <property type="term" value="C:membrane"/>
    <property type="evidence" value="ECO:0007669"/>
    <property type="project" value="UniProtKB-SubCell"/>
</dbReference>
<evidence type="ECO:0000313" key="7">
    <source>
        <dbReference type="EMBL" id="GGG61692.1"/>
    </source>
</evidence>
<dbReference type="EMBL" id="BMJV01000001">
    <property type="protein sequence ID" value="GGG61692.1"/>
    <property type="molecule type" value="Genomic_DNA"/>
</dbReference>
<comment type="subcellular location">
    <subcellularLocation>
        <location evidence="1">Membrane</location>
        <topology evidence="1">Multi-pass membrane protein</topology>
    </subcellularLocation>
</comment>
<keyword evidence="3 5" id="KW-1133">Transmembrane helix</keyword>
<feature type="domain" description="RDD" evidence="6">
    <location>
        <begin position="28"/>
        <end position="144"/>
    </location>
</feature>
<evidence type="ECO:0000313" key="8">
    <source>
        <dbReference type="Proteomes" id="UP000617145"/>
    </source>
</evidence>
<dbReference type="RefSeq" id="WP_188788449.1">
    <property type="nucleotide sequence ID" value="NZ_BMJV01000001.1"/>
</dbReference>
<evidence type="ECO:0000256" key="5">
    <source>
        <dbReference type="SAM" id="Phobius"/>
    </source>
</evidence>
<reference evidence="7" key="1">
    <citation type="journal article" date="2014" name="Int. J. Syst. Evol. Microbiol.">
        <title>Complete genome sequence of Corynebacterium casei LMG S-19264T (=DSM 44701T), isolated from a smear-ripened cheese.</title>
        <authorList>
            <consortium name="US DOE Joint Genome Institute (JGI-PGF)"/>
            <person name="Walter F."/>
            <person name="Albersmeier A."/>
            <person name="Kalinowski J."/>
            <person name="Ruckert C."/>
        </authorList>
    </citation>
    <scope>NUCLEOTIDE SEQUENCE</scope>
    <source>
        <strain evidence="7">CGMCC 1.15762</strain>
    </source>
</reference>
<comment type="caution">
    <text evidence="7">The sequence shown here is derived from an EMBL/GenBank/DDBJ whole genome shotgun (WGS) entry which is preliminary data.</text>
</comment>
<reference evidence="7" key="2">
    <citation type="submission" date="2020-09" db="EMBL/GenBank/DDBJ databases">
        <authorList>
            <person name="Sun Q."/>
            <person name="Zhou Y."/>
        </authorList>
    </citation>
    <scope>NUCLEOTIDE SEQUENCE</scope>
    <source>
        <strain evidence="7">CGMCC 1.15762</strain>
    </source>
</reference>
<sequence length="153" mass="16923">MPVEFHTSDSYGHLPDPVRQSAFYDSVAVKRGIAWVIDTMIVAVLVCIALILTAFLGLFIFFALWLAVGFAYRVLTISNGSATWGMRLMAIEFRDWQGQRFDFSQALLHTLGYTLCVSVPPLQIISVICMFATERGQGLSDLALGTTALNKRA</sequence>
<dbReference type="Proteomes" id="UP000617145">
    <property type="component" value="Unassembled WGS sequence"/>
</dbReference>
<feature type="transmembrane region" description="Helical" evidence="5">
    <location>
        <begin position="70"/>
        <end position="90"/>
    </location>
</feature>
<dbReference type="InterPro" id="IPR010432">
    <property type="entry name" value="RDD"/>
</dbReference>
<dbReference type="Pfam" id="PF06271">
    <property type="entry name" value="RDD"/>
    <property type="match status" value="1"/>
</dbReference>
<name>A0A8J3EF13_9RHOB</name>
<protein>
    <submittedName>
        <fullName evidence="7">RDD family protein</fullName>
    </submittedName>
</protein>
<organism evidence="7 8">
    <name type="scientific">Salipiger pallidus</name>
    <dbReference type="NCBI Taxonomy" id="1775170"/>
    <lineage>
        <taxon>Bacteria</taxon>
        <taxon>Pseudomonadati</taxon>
        <taxon>Pseudomonadota</taxon>
        <taxon>Alphaproteobacteria</taxon>
        <taxon>Rhodobacterales</taxon>
        <taxon>Roseobacteraceae</taxon>
        <taxon>Salipiger</taxon>
    </lineage>
</organism>
<keyword evidence="8" id="KW-1185">Reference proteome</keyword>
<accession>A0A8J3EF13</accession>
<proteinExistence type="predicted"/>
<gene>
    <name evidence="7" type="ORF">GCM10011415_04810</name>
</gene>
<keyword evidence="2 5" id="KW-0812">Transmembrane</keyword>
<evidence type="ECO:0000256" key="3">
    <source>
        <dbReference type="ARBA" id="ARBA00022989"/>
    </source>
</evidence>
<keyword evidence="4 5" id="KW-0472">Membrane</keyword>